<evidence type="ECO:0000256" key="8">
    <source>
        <dbReference type="NCBIfam" id="TIGR00188"/>
    </source>
</evidence>
<dbReference type="STRING" id="476281.ICMP_013"/>
<dbReference type="GO" id="GO:0001682">
    <property type="term" value="P:tRNA 5'-leader removal"/>
    <property type="evidence" value="ECO:0007669"/>
    <property type="project" value="UniProtKB-UniRule"/>
</dbReference>
<dbReference type="GO" id="GO:0030677">
    <property type="term" value="C:ribonuclease P complex"/>
    <property type="evidence" value="ECO:0007669"/>
    <property type="project" value="TreeGrafter"/>
</dbReference>
<evidence type="ECO:0000256" key="3">
    <source>
        <dbReference type="ARBA" id="ARBA00022722"/>
    </source>
</evidence>
<dbReference type="SUPFAM" id="SSF54211">
    <property type="entry name" value="Ribosomal protein S5 domain 2-like"/>
    <property type="match status" value="1"/>
</dbReference>
<dbReference type="PANTHER" id="PTHR33992:SF1">
    <property type="entry name" value="RIBONUCLEASE P PROTEIN COMPONENT"/>
    <property type="match status" value="1"/>
</dbReference>
<evidence type="ECO:0000256" key="2">
    <source>
        <dbReference type="ARBA" id="ARBA00022694"/>
    </source>
</evidence>
<evidence type="ECO:0000313" key="10">
    <source>
        <dbReference type="Proteomes" id="UP000061704"/>
    </source>
</evidence>
<dbReference type="GO" id="GO:0004526">
    <property type="term" value="F:ribonuclease P activity"/>
    <property type="evidence" value="ECO:0007669"/>
    <property type="project" value="UniProtKB-UniRule"/>
</dbReference>
<dbReference type="EMBL" id="AP010872">
    <property type="protein sequence ID" value="BAH82886.1"/>
    <property type="molecule type" value="Genomic_DNA"/>
</dbReference>
<name>C5WC30_9ENTR</name>
<sequence length="119" mass="14316">MGKLNFSKELRLLTASDFSFVFQEAKRASCKYITIFGRKNLFRYPRIGFAISKKNIKFAHDRNRIKRITRETFRKMQYKLPIMDFVIIAKIGVIHLENNELRGILEKLWHYHRRLVRGL</sequence>
<protein>
    <recommendedName>
        <fullName evidence="7 8">Ribonuclease P protein component</fullName>
        <shortName evidence="7">RNase P protein</shortName>
        <shortName evidence="7">RNaseP protein</shortName>
        <ecNumber evidence="7 8">3.1.26.5</ecNumber>
    </recommendedName>
    <alternativeName>
        <fullName evidence="7">Protein C5</fullName>
    </alternativeName>
</protein>
<evidence type="ECO:0000313" key="9">
    <source>
        <dbReference type="EMBL" id="BAH82886.1"/>
    </source>
</evidence>
<keyword evidence="5 7" id="KW-0378">Hydrolase</keyword>
<keyword evidence="4 7" id="KW-0255">Endonuclease</keyword>
<evidence type="ECO:0000256" key="1">
    <source>
        <dbReference type="ARBA" id="ARBA00002663"/>
    </source>
</evidence>
<dbReference type="OrthoDB" id="9796422at2"/>
<dbReference type="InterPro" id="IPR014721">
    <property type="entry name" value="Ribsml_uS5_D2-typ_fold_subgr"/>
</dbReference>
<dbReference type="EC" id="3.1.26.5" evidence="7 8"/>
<dbReference type="HOGENOM" id="CLU_117179_11_0_6"/>
<dbReference type="NCBIfam" id="TIGR00188">
    <property type="entry name" value="rnpA"/>
    <property type="match status" value="1"/>
</dbReference>
<dbReference type="PANTHER" id="PTHR33992">
    <property type="entry name" value="RIBONUCLEASE P PROTEIN COMPONENT"/>
    <property type="match status" value="1"/>
</dbReference>
<comment type="function">
    <text evidence="1 7">RNaseP catalyzes the removal of the 5'-leader sequence from pre-tRNA to produce the mature 5'-terminus. It can also cleave other RNA substrates such as 4.5S RNA. The protein component plays an auxiliary but essential role in vivo by binding to the 5'-leader sequence and broadening the substrate specificity of the ribozyme.</text>
</comment>
<dbReference type="HAMAP" id="MF_00227">
    <property type="entry name" value="RNase_P"/>
    <property type="match status" value="1"/>
</dbReference>
<dbReference type="InterPro" id="IPR000100">
    <property type="entry name" value="RNase_P"/>
</dbReference>
<dbReference type="PROSITE" id="PS00648">
    <property type="entry name" value="RIBONUCLEASE_P"/>
    <property type="match status" value="1"/>
</dbReference>
<keyword evidence="10" id="KW-1185">Reference proteome</keyword>
<dbReference type="KEGG" id="icp:ICMP_013"/>
<comment type="subunit">
    <text evidence="7">Consists of a catalytic RNA component (M1 or rnpB) and a protein subunit.</text>
</comment>
<evidence type="ECO:0000256" key="7">
    <source>
        <dbReference type="HAMAP-Rule" id="MF_00227"/>
    </source>
</evidence>
<organism evidence="9 10">
    <name type="scientific">Candidatus Ishikawaella capsulata Mpkobe</name>
    <dbReference type="NCBI Taxonomy" id="476281"/>
    <lineage>
        <taxon>Bacteria</taxon>
        <taxon>Pseudomonadati</taxon>
        <taxon>Pseudomonadota</taxon>
        <taxon>Gammaproteobacteria</taxon>
        <taxon>Enterobacterales</taxon>
        <taxon>Enterobacteriaceae</taxon>
        <taxon>Candidatus Ishikawella</taxon>
    </lineage>
</organism>
<gene>
    <name evidence="7 9" type="primary">rnpA</name>
    <name evidence="9" type="ORF">ICMP_013</name>
</gene>
<dbReference type="Pfam" id="PF00825">
    <property type="entry name" value="Ribonuclease_P"/>
    <property type="match status" value="1"/>
</dbReference>
<evidence type="ECO:0000256" key="4">
    <source>
        <dbReference type="ARBA" id="ARBA00022759"/>
    </source>
</evidence>
<accession>C5WC30</accession>
<dbReference type="Gene3D" id="3.30.230.10">
    <property type="match status" value="1"/>
</dbReference>
<keyword evidence="2 7" id="KW-0819">tRNA processing</keyword>
<comment type="similarity">
    <text evidence="7">Belongs to the RnpA family.</text>
</comment>
<proteinExistence type="inferred from homology"/>
<evidence type="ECO:0000256" key="5">
    <source>
        <dbReference type="ARBA" id="ARBA00022801"/>
    </source>
</evidence>
<dbReference type="RefSeq" id="WP_041068564.1">
    <property type="nucleotide sequence ID" value="NZ_AP010872.1"/>
</dbReference>
<dbReference type="GO" id="GO:0000049">
    <property type="term" value="F:tRNA binding"/>
    <property type="evidence" value="ECO:0007669"/>
    <property type="project" value="UniProtKB-UniRule"/>
</dbReference>
<dbReference type="GO" id="GO:0042781">
    <property type="term" value="F:3'-tRNA processing endoribonuclease activity"/>
    <property type="evidence" value="ECO:0007669"/>
    <property type="project" value="TreeGrafter"/>
</dbReference>
<dbReference type="InterPro" id="IPR020568">
    <property type="entry name" value="Ribosomal_Su5_D2-typ_SF"/>
</dbReference>
<keyword evidence="6 7" id="KW-0694">RNA-binding</keyword>
<dbReference type="InterPro" id="IPR020539">
    <property type="entry name" value="RNase_P_CS"/>
</dbReference>
<keyword evidence="3 7" id="KW-0540">Nuclease</keyword>
<dbReference type="Proteomes" id="UP000061704">
    <property type="component" value="Chromosome"/>
</dbReference>
<dbReference type="AlphaFoldDB" id="C5WC30"/>
<evidence type="ECO:0000256" key="6">
    <source>
        <dbReference type="ARBA" id="ARBA00022884"/>
    </source>
</evidence>
<comment type="catalytic activity">
    <reaction evidence="7">
        <text>Endonucleolytic cleavage of RNA, removing 5'-extranucleotides from tRNA precursor.</text>
        <dbReference type="EC" id="3.1.26.5"/>
    </reaction>
</comment>
<reference evidence="9 10" key="1">
    <citation type="journal article" date="2011" name="Genome Biol. Evol.">
        <title>Reductive evolution of bacterial genome in insect gut environment.</title>
        <authorList>
            <person name="Nikoh N."/>
            <person name="Hosokawa T."/>
            <person name="Ohshima K."/>
            <person name="Hattori M."/>
            <person name="Fukatsu T."/>
        </authorList>
    </citation>
    <scope>NUCLEOTIDE SEQUENCE [LARGE SCALE GENOMIC DNA]</scope>
    <source>
        <strain evidence="9 10">Mpkobe</strain>
    </source>
</reference>